<gene>
    <name evidence="1" type="ORF">QNH24_16680</name>
</gene>
<protein>
    <submittedName>
        <fullName evidence="1">Uncharacterized protein</fullName>
    </submittedName>
</protein>
<dbReference type="Proteomes" id="UP001178322">
    <property type="component" value="Chromosome"/>
</dbReference>
<name>A0AAX3WQ43_9BACI</name>
<dbReference type="EMBL" id="CP126101">
    <property type="protein sequence ID" value="WHY49958.1"/>
    <property type="molecule type" value="Genomic_DNA"/>
</dbReference>
<evidence type="ECO:0000313" key="1">
    <source>
        <dbReference type="EMBL" id="WHY49958.1"/>
    </source>
</evidence>
<accession>A0AAX3WQ43</accession>
<proteinExistence type="predicted"/>
<organism evidence="1 2">
    <name type="scientific">Lysinibacillus pakistanensis</name>
    <dbReference type="NCBI Taxonomy" id="759811"/>
    <lineage>
        <taxon>Bacteria</taxon>
        <taxon>Bacillati</taxon>
        <taxon>Bacillota</taxon>
        <taxon>Bacilli</taxon>
        <taxon>Bacillales</taxon>
        <taxon>Bacillaceae</taxon>
        <taxon>Lysinibacillus</taxon>
    </lineage>
</organism>
<reference evidence="1" key="1">
    <citation type="submission" date="2023-05" db="EMBL/GenBank/DDBJ databases">
        <title>Comparative genomics of Bacillaceae isolates and their secondary metabolite potential.</title>
        <authorList>
            <person name="Song L."/>
            <person name="Nielsen L.J."/>
            <person name="Mohite O."/>
            <person name="Xu X."/>
            <person name="Weber T."/>
            <person name="Kovacs A.T."/>
        </authorList>
    </citation>
    <scope>NUCLEOTIDE SEQUENCE</scope>
    <source>
        <strain evidence="1">LY1</strain>
    </source>
</reference>
<evidence type="ECO:0000313" key="2">
    <source>
        <dbReference type="Proteomes" id="UP001178322"/>
    </source>
</evidence>
<dbReference type="AlphaFoldDB" id="A0AAX3WQ43"/>
<sequence length="86" mass="10223">MELILLLSLLTDFNYLIQHSPFIKVYIYTIFDKISVFDTNFEVTIDLTDNVNFETKIYLSHITLNKWLRKVIYSKSDNDEELVSLL</sequence>
<dbReference type="RefSeq" id="WP_283868670.1">
    <property type="nucleotide sequence ID" value="NZ_CP126101.1"/>
</dbReference>